<evidence type="ECO:0000256" key="2">
    <source>
        <dbReference type="SAM" id="SignalP"/>
    </source>
</evidence>
<keyword evidence="2" id="KW-0732">Signal</keyword>
<dbReference type="PROSITE" id="PS00430">
    <property type="entry name" value="TONB_DEPENDENT_REC_1"/>
    <property type="match status" value="1"/>
</dbReference>
<evidence type="ECO:0000313" key="4">
    <source>
        <dbReference type="Proteomes" id="UP000650424"/>
    </source>
</evidence>
<dbReference type="InterPro" id="IPR010916">
    <property type="entry name" value="TonB_box_CS"/>
</dbReference>
<evidence type="ECO:0000313" key="3">
    <source>
        <dbReference type="EMBL" id="MBC3916649.1"/>
    </source>
</evidence>
<evidence type="ECO:0000256" key="1">
    <source>
        <dbReference type="SAM" id="MobiDB-lite"/>
    </source>
</evidence>
<dbReference type="PROSITE" id="PS51257">
    <property type="entry name" value="PROKAR_LIPOPROTEIN"/>
    <property type="match status" value="1"/>
</dbReference>
<dbReference type="Proteomes" id="UP000650424">
    <property type="component" value="Unassembled WGS sequence"/>
</dbReference>
<gene>
    <name evidence="3" type="ORF">H8L32_04045</name>
</gene>
<protein>
    <submittedName>
        <fullName evidence="3">Uncharacterized protein</fullName>
    </submittedName>
</protein>
<feature type="chain" id="PRO_5045124667" evidence="2">
    <location>
        <begin position="30"/>
        <end position="88"/>
    </location>
</feature>
<name>A0ABR6ZM60_9BURK</name>
<dbReference type="RefSeq" id="WP_186945898.1">
    <property type="nucleotide sequence ID" value="NZ_JACOGF010000002.1"/>
</dbReference>
<proteinExistence type="predicted"/>
<comment type="caution">
    <text evidence="3">The sequence shown here is derived from an EMBL/GenBank/DDBJ whole genome shotgun (WGS) entry which is preliminary data.</text>
</comment>
<feature type="region of interest" description="Disordered" evidence="1">
    <location>
        <begin position="22"/>
        <end position="44"/>
    </location>
</feature>
<accession>A0ABR6ZM60</accession>
<keyword evidence="4" id="KW-1185">Reference proteome</keyword>
<reference evidence="3 4" key="1">
    <citation type="submission" date="2020-08" db="EMBL/GenBank/DDBJ databases">
        <title>Novel species isolated from subtropical streams in China.</title>
        <authorList>
            <person name="Lu H."/>
        </authorList>
    </citation>
    <scope>NUCLEOTIDE SEQUENCE [LARGE SCALE GENOMIC DNA]</scope>
    <source>
        <strain evidence="3 4">CY18W</strain>
    </source>
</reference>
<sequence length="88" mass="8623">MKTKHLTLIAGAALTLMLAACGGSSSSGSATSGTDTGTGTTTPGTSLIDTFTQYVLNLISAGSDTAEPQAIDSVTVTAPETTEPASIS</sequence>
<organism evidence="3 4">
    <name type="scientific">Undibacterium hunanense</name>
    <dbReference type="NCBI Taxonomy" id="2762292"/>
    <lineage>
        <taxon>Bacteria</taxon>
        <taxon>Pseudomonadati</taxon>
        <taxon>Pseudomonadota</taxon>
        <taxon>Betaproteobacteria</taxon>
        <taxon>Burkholderiales</taxon>
        <taxon>Oxalobacteraceae</taxon>
        <taxon>Undibacterium</taxon>
    </lineage>
</organism>
<feature type="signal peptide" evidence="2">
    <location>
        <begin position="1"/>
        <end position="29"/>
    </location>
</feature>
<dbReference type="EMBL" id="JACOGF010000002">
    <property type="protein sequence ID" value="MBC3916649.1"/>
    <property type="molecule type" value="Genomic_DNA"/>
</dbReference>